<sequence length="320" mass="34774">MSDSRARTERPRQAWAELPDQRLYRVSGKDPYRFLHGQLTQSMDEITPGQSRRGAVCTPKGRAYGLMMLSEYEGDYLLTMPAAVAEEATTQLSKFLMLFRGTDMAAPDEARVFGLWGEETALAVSDQARTLTSAGDAVTLPGGKLLRVEDADGTPRYEFWSPEGHAPFEGAATATPADWAAAEIAAGVAHLTPGSVSQYVPQVLNWQHLEGIHFRKGCYTGQEVIARMHYLGQQKKSVFRLASSTAAQPPATGTAIKAGNKPVGEVVNSVGFDDDTIEVLAVIKHSALQQPDNWTLGDTDTVLARRPMAYTVPEHDPKAA</sequence>
<dbReference type="Gene3D" id="3.30.70.1630">
    <property type="match status" value="1"/>
</dbReference>
<dbReference type="GO" id="GO:0016226">
    <property type="term" value="P:iron-sulfur cluster assembly"/>
    <property type="evidence" value="ECO:0007669"/>
    <property type="project" value="TreeGrafter"/>
</dbReference>
<protein>
    <submittedName>
        <fullName evidence="1">Glycine cleavage system protein T</fullName>
    </submittedName>
</protein>
<comment type="caution">
    <text evidence="1">The sequence shown here is derived from an EMBL/GenBank/DDBJ whole genome shotgun (WGS) entry which is preliminary data.</text>
</comment>
<evidence type="ECO:0000313" key="4">
    <source>
        <dbReference type="Proteomes" id="UP000245887"/>
    </source>
</evidence>
<dbReference type="AlphaFoldDB" id="A0A2A2I7V1"/>
<dbReference type="InterPro" id="IPR045179">
    <property type="entry name" value="YgfZ/GcvT"/>
</dbReference>
<evidence type="ECO:0000313" key="2">
    <source>
        <dbReference type="EMBL" id="PVY78971.1"/>
    </source>
</evidence>
<reference evidence="1 3" key="1">
    <citation type="submission" date="2017-07" db="EMBL/GenBank/DDBJ databases">
        <title>Tamlnaduibacter salinus (Mi-7) genome sequencing.</title>
        <authorList>
            <person name="Verma A."/>
            <person name="Krishnamurthi S."/>
        </authorList>
    </citation>
    <scope>NUCLEOTIDE SEQUENCE [LARGE SCALE GENOMIC DNA]</scope>
    <source>
        <strain evidence="1 3">Mi-7</strain>
    </source>
</reference>
<dbReference type="InterPro" id="IPR017703">
    <property type="entry name" value="YgfZ/GCV_T_CS"/>
</dbReference>
<dbReference type="SUPFAM" id="SSF103025">
    <property type="entry name" value="Folate-binding domain"/>
    <property type="match status" value="1"/>
</dbReference>
<dbReference type="NCBIfam" id="TIGR03317">
    <property type="entry name" value="ygfZ_signature"/>
    <property type="match status" value="1"/>
</dbReference>
<accession>A0A2A2I7V1</accession>
<dbReference type="RefSeq" id="WP_095609738.1">
    <property type="nucleotide sequence ID" value="NZ_NMPM01000008.1"/>
</dbReference>
<organism evidence="1 3">
    <name type="scientific">Tamilnaduibacter salinus</name>
    <dbReference type="NCBI Taxonomy" id="1484056"/>
    <lineage>
        <taxon>Bacteria</taxon>
        <taxon>Pseudomonadati</taxon>
        <taxon>Pseudomonadota</taxon>
        <taxon>Gammaproteobacteria</taxon>
        <taxon>Pseudomonadales</taxon>
        <taxon>Marinobacteraceae</taxon>
        <taxon>Tamilnaduibacter</taxon>
    </lineage>
</organism>
<dbReference type="OrthoDB" id="9796287at2"/>
<dbReference type="PANTHER" id="PTHR22602">
    <property type="entry name" value="TRANSFERASE CAF17, MITOCHONDRIAL-RELATED"/>
    <property type="match status" value="1"/>
</dbReference>
<keyword evidence="3" id="KW-1185">Reference proteome</keyword>
<gene>
    <name evidence="2" type="ORF">C8D92_101177</name>
    <name evidence="1" type="ORF">CF392_01710</name>
</gene>
<name>A0A2A2I7V1_9GAMM</name>
<dbReference type="Gene3D" id="2.40.30.160">
    <property type="match status" value="1"/>
</dbReference>
<evidence type="ECO:0000313" key="3">
    <source>
        <dbReference type="Proteomes" id="UP000218332"/>
    </source>
</evidence>
<dbReference type="EMBL" id="NMPM01000008">
    <property type="protein sequence ID" value="PAV27195.1"/>
    <property type="molecule type" value="Genomic_DNA"/>
</dbReference>
<dbReference type="EMBL" id="QEKQ01000001">
    <property type="protein sequence ID" value="PVY78971.1"/>
    <property type="molecule type" value="Genomic_DNA"/>
</dbReference>
<evidence type="ECO:0000313" key="1">
    <source>
        <dbReference type="EMBL" id="PAV27195.1"/>
    </source>
</evidence>
<dbReference type="Gene3D" id="3.30.70.1400">
    <property type="entry name" value="Aminomethyltransferase beta-barrel domains"/>
    <property type="match status" value="1"/>
</dbReference>
<dbReference type="PANTHER" id="PTHR22602:SF0">
    <property type="entry name" value="TRANSFERASE CAF17, MITOCHONDRIAL-RELATED"/>
    <property type="match status" value="1"/>
</dbReference>
<proteinExistence type="predicted"/>
<dbReference type="Proteomes" id="UP000218332">
    <property type="component" value="Unassembled WGS sequence"/>
</dbReference>
<reference evidence="2 4" key="2">
    <citation type="submission" date="2018-04" db="EMBL/GenBank/DDBJ databases">
        <title>Genomic Encyclopedia of Type Strains, Phase IV (KMG-IV): sequencing the most valuable type-strain genomes for metagenomic binning, comparative biology and taxonomic classification.</title>
        <authorList>
            <person name="Goeker M."/>
        </authorList>
    </citation>
    <scope>NUCLEOTIDE SEQUENCE [LARGE SCALE GENOMIC DNA]</scope>
    <source>
        <strain evidence="2 4">DSM 28688</strain>
    </source>
</reference>
<dbReference type="Proteomes" id="UP000245887">
    <property type="component" value="Unassembled WGS sequence"/>
</dbReference>